<evidence type="ECO:0000256" key="5">
    <source>
        <dbReference type="ARBA" id="ARBA00022618"/>
    </source>
</evidence>
<dbReference type="EMBL" id="SKCS01000441">
    <property type="protein sequence ID" value="TNN07046.1"/>
    <property type="molecule type" value="Genomic_DNA"/>
</dbReference>
<dbReference type="GO" id="GO:0007059">
    <property type="term" value="P:chromosome segregation"/>
    <property type="evidence" value="ECO:0007669"/>
    <property type="project" value="InterPro"/>
</dbReference>
<dbReference type="AlphaFoldDB" id="A0A4Z2CS27"/>
<name>A0A4Z2CS27_SCHJA</name>
<keyword evidence="6 10" id="KW-0498">Mitosis</keyword>
<accession>A0A4Z2CS27</accession>
<dbReference type="GO" id="GO:0005634">
    <property type="term" value="C:nucleus"/>
    <property type="evidence" value="ECO:0007669"/>
    <property type="project" value="UniProtKB-SubCell"/>
</dbReference>
<evidence type="ECO:0000256" key="1">
    <source>
        <dbReference type="ARBA" id="ARBA00004584"/>
    </source>
</evidence>
<comment type="caution">
    <text evidence="13">The sequence shown here is derived from an EMBL/GenBank/DDBJ whole genome shotgun (WGS) entry which is preliminary data.</text>
</comment>
<dbReference type="Gene3D" id="3.30.457.50">
    <property type="entry name" value="Chromosome segregation protein Spc25"/>
    <property type="match status" value="1"/>
</dbReference>
<evidence type="ECO:0000313" key="14">
    <source>
        <dbReference type="Proteomes" id="UP000311919"/>
    </source>
</evidence>
<dbReference type="OrthoDB" id="6353017at2759"/>
<dbReference type="CDD" id="cd23784">
    <property type="entry name" value="RWD_Spc25"/>
    <property type="match status" value="1"/>
</dbReference>
<evidence type="ECO:0000256" key="7">
    <source>
        <dbReference type="ARBA" id="ARBA00023054"/>
    </source>
</evidence>
<dbReference type="STRING" id="6182.A0A4Z2CS27"/>
<comment type="similarity">
    <text evidence="2 10">Belongs to the SPC25 family.</text>
</comment>
<dbReference type="PANTHER" id="PTHR14281:SF0">
    <property type="entry name" value="KINETOCHORE PROTEIN SPC25"/>
    <property type="match status" value="1"/>
</dbReference>
<keyword evidence="14" id="KW-1185">Reference proteome</keyword>
<evidence type="ECO:0000256" key="4">
    <source>
        <dbReference type="ARBA" id="ARBA00022454"/>
    </source>
</evidence>
<comment type="subunit">
    <text evidence="10">Component of the NDC80 complex.</text>
</comment>
<keyword evidence="4 10" id="KW-0158">Chromosome</keyword>
<protein>
    <recommendedName>
        <fullName evidence="3 10">Kinetochore protein SPC25</fullName>
    </recommendedName>
</protein>
<evidence type="ECO:0000256" key="8">
    <source>
        <dbReference type="ARBA" id="ARBA00023306"/>
    </source>
</evidence>
<organism evidence="13 14">
    <name type="scientific">Schistosoma japonicum</name>
    <name type="common">Blood fluke</name>
    <dbReference type="NCBI Taxonomy" id="6182"/>
    <lineage>
        <taxon>Eukaryota</taxon>
        <taxon>Metazoa</taxon>
        <taxon>Spiralia</taxon>
        <taxon>Lophotrochozoa</taxon>
        <taxon>Platyhelminthes</taxon>
        <taxon>Trematoda</taxon>
        <taxon>Digenea</taxon>
        <taxon>Strigeidida</taxon>
        <taxon>Schistosomatoidea</taxon>
        <taxon>Schistosomatidae</taxon>
        <taxon>Schistosoma</taxon>
    </lineage>
</organism>
<evidence type="ECO:0000256" key="9">
    <source>
        <dbReference type="ARBA" id="ARBA00023328"/>
    </source>
</evidence>
<keyword evidence="10" id="KW-0995">Kinetochore</keyword>
<dbReference type="Proteomes" id="UP000311919">
    <property type="component" value="Unassembled WGS sequence"/>
</dbReference>
<evidence type="ECO:0000256" key="3">
    <source>
        <dbReference type="ARBA" id="ARBA00013692"/>
    </source>
</evidence>
<keyword evidence="7 11" id="KW-0175">Coiled coil</keyword>
<sequence length="231" mass="26617">MSNVSRDELTEDTSNIYLKTISLIQHILTTTHEEEKGLKFSGERAARLREVNNRLRERTISDEKQIDSLISRLQTIKDTVKELQASIEKSKSTKIAYMKQINSENPTESSVFSHEYENSTLMQIRKMIQPFERLLGIEIQKTHSGLLQLLFHGCSESLNDDKATVCCCQLRLVNGNSFEVVLCNPPIPDIERLVNHLNWTEDIRSFIIVLRQRFCRYFELAAAVSNKLSVE</sequence>
<keyword evidence="10" id="KW-0539">Nucleus</keyword>
<keyword evidence="8 10" id="KW-0131">Cell cycle</keyword>
<dbReference type="PANTHER" id="PTHR14281">
    <property type="entry name" value="KINETOCHORE PROTEIN SPC25-RELATED"/>
    <property type="match status" value="1"/>
</dbReference>
<dbReference type="Pfam" id="PF08234">
    <property type="entry name" value="Spindle_Spc25"/>
    <property type="match status" value="1"/>
</dbReference>
<feature type="domain" description="Chromosome segregation protein Spc25 C-terminal" evidence="12">
    <location>
        <begin position="160"/>
        <end position="214"/>
    </location>
</feature>
<reference evidence="13 14" key="1">
    <citation type="submission" date="2019-03" db="EMBL/GenBank/DDBJ databases">
        <title>An improved genome assembly of the fluke Schistosoma japonicum.</title>
        <authorList>
            <person name="Hu W."/>
            <person name="Luo F."/>
            <person name="Yin M."/>
            <person name="Mo X."/>
            <person name="Sun C."/>
            <person name="Wu Q."/>
            <person name="Zhu B."/>
            <person name="Xiang M."/>
            <person name="Wang J."/>
            <person name="Wang Y."/>
            <person name="Zhang T."/>
            <person name="Xu B."/>
            <person name="Zheng H."/>
            <person name="Feng Z."/>
        </authorList>
    </citation>
    <scope>NUCLEOTIDE SEQUENCE [LARGE SCALE GENOMIC DNA]</scope>
    <source>
        <strain evidence="13">HuSjv2</strain>
        <tissue evidence="13">Worms</tissue>
    </source>
</reference>
<feature type="coiled-coil region" evidence="11">
    <location>
        <begin position="66"/>
        <end position="93"/>
    </location>
</feature>
<dbReference type="InterPro" id="IPR013255">
    <property type="entry name" value="Spc25_C"/>
</dbReference>
<comment type="function">
    <text evidence="10">Acts as a component of the essential kinetochore-associated NDC80 complex, which is required for chromosome segregation and spindle checkpoint activity.</text>
</comment>
<keyword evidence="5 10" id="KW-0132">Cell division</keyword>
<evidence type="ECO:0000256" key="10">
    <source>
        <dbReference type="RuleBase" id="RU367150"/>
    </source>
</evidence>
<dbReference type="InterPro" id="IPR045143">
    <property type="entry name" value="Spc25"/>
</dbReference>
<dbReference type="GO" id="GO:0051301">
    <property type="term" value="P:cell division"/>
    <property type="evidence" value="ECO:0007669"/>
    <property type="project" value="UniProtKB-UniRule"/>
</dbReference>
<proteinExistence type="inferred from homology"/>
<keyword evidence="9 10" id="KW-0137">Centromere</keyword>
<evidence type="ECO:0000313" key="13">
    <source>
        <dbReference type="EMBL" id="TNN07046.1"/>
    </source>
</evidence>
<evidence type="ECO:0000256" key="11">
    <source>
        <dbReference type="SAM" id="Coils"/>
    </source>
</evidence>
<evidence type="ECO:0000259" key="12">
    <source>
        <dbReference type="Pfam" id="PF08234"/>
    </source>
</evidence>
<comment type="subcellular location">
    <subcellularLocation>
        <location evidence="1">Chromosome</location>
        <location evidence="1">Centromere</location>
    </subcellularLocation>
    <subcellularLocation>
        <location evidence="10">Nucleus</location>
    </subcellularLocation>
    <subcellularLocation>
        <location evidence="10">Chromosome</location>
        <location evidence="10">Centromere</location>
        <location evidence="10">Kinetochore</location>
    </subcellularLocation>
</comment>
<gene>
    <name evidence="13" type="ORF">EWB00_007979</name>
</gene>
<evidence type="ECO:0000256" key="6">
    <source>
        <dbReference type="ARBA" id="ARBA00022776"/>
    </source>
</evidence>
<dbReference type="GO" id="GO:0031262">
    <property type="term" value="C:Ndc80 complex"/>
    <property type="evidence" value="ECO:0007669"/>
    <property type="project" value="InterPro"/>
</dbReference>
<evidence type="ECO:0000256" key="2">
    <source>
        <dbReference type="ARBA" id="ARBA00006379"/>
    </source>
</evidence>